<proteinExistence type="predicted"/>
<keyword evidence="1" id="KW-1133">Transmembrane helix</keyword>
<reference evidence="2 3" key="1">
    <citation type="submission" date="2019-08" db="EMBL/GenBank/DDBJ databases">
        <title>In-depth cultivation of the pig gut microbiome towards novel bacterial diversity and tailored functional studies.</title>
        <authorList>
            <person name="Wylensek D."/>
            <person name="Hitch T.C.A."/>
            <person name="Clavel T."/>
        </authorList>
    </citation>
    <scope>NUCLEOTIDE SEQUENCE [LARGE SCALE GENOMIC DNA]</scope>
    <source>
        <strain evidence="2 3">LKV-178-WT-2A</strain>
    </source>
</reference>
<comment type="caution">
    <text evidence="2">The sequence shown here is derived from an EMBL/GenBank/DDBJ whole genome shotgun (WGS) entry which is preliminary data.</text>
</comment>
<accession>A0A7K0KI88</accession>
<evidence type="ECO:0000256" key="1">
    <source>
        <dbReference type="SAM" id="Phobius"/>
    </source>
</evidence>
<dbReference type="Proteomes" id="UP000438914">
    <property type="component" value="Unassembled WGS sequence"/>
</dbReference>
<dbReference type="AlphaFoldDB" id="A0A7K0KI88"/>
<dbReference type="RefSeq" id="WP_154535233.1">
    <property type="nucleotide sequence ID" value="NZ_VUNG01000045.1"/>
</dbReference>
<evidence type="ECO:0000313" key="2">
    <source>
        <dbReference type="EMBL" id="MST85646.1"/>
    </source>
</evidence>
<keyword evidence="3" id="KW-1185">Reference proteome</keyword>
<dbReference type="Gene3D" id="3.55.50.30">
    <property type="match status" value="1"/>
</dbReference>
<sequence>MKKNKEDELQFVVDHYKTGHKNVDNAWKEFKGMSGITQSGSRKRLLVAASIAFAAVMAVAATMFVVRNFGNGSPKSSPNIERALPDTVSKAKTDTVKTKKGPVLFHFDHTPVNAAIRKVSDYYGVGLTASDTTKMVTGEIEAHNINEAIDMLETTLGIEITKR</sequence>
<feature type="transmembrane region" description="Helical" evidence="1">
    <location>
        <begin position="45"/>
        <end position="66"/>
    </location>
</feature>
<evidence type="ECO:0000313" key="3">
    <source>
        <dbReference type="Proteomes" id="UP000438914"/>
    </source>
</evidence>
<name>A0A7K0KI88_9BACT</name>
<keyword evidence="1" id="KW-0812">Transmembrane</keyword>
<keyword evidence="1" id="KW-0472">Membrane</keyword>
<gene>
    <name evidence="2" type="ORF">FYJ73_13405</name>
</gene>
<dbReference type="EMBL" id="VUNG01000045">
    <property type="protein sequence ID" value="MST85646.1"/>
    <property type="molecule type" value="Genomic_DNA"/>
</dbReference>
<organism evidence="2 3">
    <name type="scientific">Hallella mizrahii</name>
    <dbReference type="NCBI Taxonomy" id="2606637"/>
    <lineage>
        <taxon>Bacteria</taxon>
        <taxon>Pseudomonadati</taxon>
        <taxon>Bacteroidota</taxon>
        <taxon>Bacteroidia</taxon>
        <taxon>Bacteroidales</taxon>
        <taxon>Prevotellaceae</taxon>
        <taxon>Hallella</taxon>
    </lineage>
</organism>
<protein>
    <submittedName>
        <fullName evidence="2">Uncharacterized protein</fullName>
    </submittedName>
</protein>